<sequence>MDKGSFSKLEFVAKMARVNYNKSIIFATSIESNKSTQESLYTRFTMTYKVDIEERVEMTFEDNSIRVHLSTLENPDKMSRVNNPRLLKV</sequence>
<evidence type="ECO:0000313" key="2">
    <source>
        <dbReference type="Proteomes" id="UP000789759"/>
    </source>
</evidence>
<evidence type="ECO:0000313" key="1">
    <source>
        <dbReference type="EMBL" id="CAG8558216.1"/>
    </source>
</evidence>
<dbReference type="Proteomes" id="UP000789759">
    <property type="component" value="Unassembled WGS sequence"/>
</dbReference>
<protein>
    <submittedName>
        <fullName evidence="1">22306_t:CDS:1</fullName>
    </submittedName>
</protein>
<accession>A0A9N9B9T0</accession>
<proteinExistence type="predicted"/>
<reference evidence="1" key="1">
    <citation type="submission" date="2021-06" db="EMBL/GenBank/DDBJ databases">
        <authorList>
            <person name="Kallberg Y."/>
            <person name="Tangrot J."/>
            <person name="Rosling A."/>
        </authorList>
    </citation>
    <scope>NUCLEOTIDE SEQUENCE</scope>
    <source>
        <strain evidence="1">FL966</strain>
    </source>
</reference>
<organism evidence="1 2">
    <name type="scientific">Cetraspora pellucida</name>
    <dbReference type="NCBI Taxonomy" id="1433469"/>
    <lineage>
        <taxon>Eukaryota</taxon>
        <taxon>Fungi</taxon>
        <taxon>Fungi incertae sedis</taxon>
        <taxon>Mucoromycota</taxon>
        <taxon>Glomeromycotina</taxon>
        <taxon>Glomeromycetes</taxon>
        <taxon>Diversisporales</taxon>
        <taxon>Gigasporaceae</taxon>
        <taxon>Cetraspora</taxon>
    </lineage>
</organism>
<comment type="caution">
    <text evidence="1">The sequence shown here is derived from an EMBL/GenBank/DDBJ whole genome shotgun (WGS) entry which is preliminary data.</text>
</comment>
<dbReference type="EMBL" id="CAJVQA010002818">
    <property type="protein sequence ID" value="CAG8558216.1"/>
    <property type="molecule type" value="Genomic_DNA"/>
</dbReference>
<gene>
    <name evidence="1" type="ORF">CPELLU_LOCUS5075</name>
</gene>
<keyword evidence="2" id="KW-1185">Reference proteome</keyword>
<name>A0A9N9B9T0_9GLOM</name>
<dbReference type="AlphaFoldDB" id="A0A9N9B9T0"/>